<dbReference type="InterPro" id="IPR011990">
    <property type="entry name" value="TPR-like_helical_dom_sf"/>
</dbReference>
<sequence>MERNEFKERILVAESAIENAKEALMSGNDRFSVTLSAIEFAIMNVKPLLKYENDGIHTITPAPSEWMKFLKQKHYEIQDPDHLYDNVNFAQSVSSIDNEDSELTEVIEKCKTSNNAHDKLALAIIYKNLGENHSEAAELLKSYIDGNYINPFYTKTQMLFMLAELYKNGDNPAKAINTYTRLLKIAPDNVSIYIELIETLNEIGRYDLAAKALTATKNTTYYKESAPFKYMIDNIMTKHCLLCKTEKVRNEFLVCDSCKSKFDLSQDESDFIEDFLQKAYTKVGSKERLIYMSSSSECVLGNCRRFLNNFILSVYNNSREPLDVLAVATTYARMHAAERPLAIKYWELFLESPTDLPPITNRIGAVLYSKWHLYSTFANIYDAEYQFDKAIQMLKKCIEVDAGTNSSDYIRIGDVYVKIDTKSAEEYYLKTIEDENVTEDVRNRCKAALADVREKIQRGYVYRPRKAKQ</sequence>
<evidence type="ECO:0000256" key="1">
    <source>
        <dbReference type="PROSITE-ProRule" id="PRU00339"/>
    </source>
</evidence>
<gene>
    <name evidence="2" type="ORF">PNE09_00945</name>
</gene>
<organism evidence="2 3">
    <name type="scientific">[Eubacterium] siraeum</name>
    <dbReference type="NCBI Taxonomy" id="39492"/>
    <lineage>
        <taxon>Bacteria</taxon>
        <taxon>Bacillati</taxon>
        <taxon>Bacillota</taxon>
        <taxon>Clostridia</taxon>
        <taxon>Eubacteriales</taxon>
        <taxon>Oscillospiraceae</taxon>
        <taxon>Oscillospiraceae incertae sedis</taxon>
    </lineage>
</organism>
<accession>A0AAW6CVE2</accession>
<comment type="caution">
    <text evidence="2">The sequence shown here is derived from an EMBL/GenBank/DDBJ whole genome shotgun (WGS) entry which is preliminary data.</text>
</comment>
<dbReference type="InterPro" id="IPR019734">
    <property type="entry name" value="TPR_rpt"/>
</dbReference>
<dbReference type="AlphaFoldDB" id="A0AAW6CVE2"/>
<keyword evidence="1" id="KW-0802">TPR repeat</keyword>
<protein>
    <submittedName>
        <fullName evidence="2">Tetratricopeptide repeat protein</fullName>
    </submittedName>
</protein>
<dbReference type="Pfam" id="PF13181">
    <property type="entry name" value="TPR_8"/>
    <property type="match status" value="1"/>
</dbReference>
<proteinExistence type="predicted"/>
<dbReference type="Pfam" id="PF13174">
    <property type="entry name" value="TPR_6"/>
    <property type="match status" value="1"/>
</dbReference>
<reference evidence="2" key="1">
    <citation type="submission" date="2023-01" db="EMBL/GenBank/DDBJ databases">
        <title>Human gut microbiome strain richness.</title>
        <authorList>
            <person name="Chen-Liaw A."/>
        </authorList>
    </citation>
    <scope>NUCLEOTIDE SEQUENCE</scope>
    <source>
        <strain evidence="2">1001283st1_G1_1001283B150217_161031</strain>
    </source>
</reference>
<name>A0AAW6CVE2_9FIRM</name>
<dbReference type="SUPFAM" id="SSF48452">
    <property type="entry name" value="TPR-like"/>
    <property type="match status" value="1"/>
</dbReference>
<dbReference type="SMART" id="SM00028">
    <property type="entry name" value="TPR"/>
    <property type="match status" value="2"/>
</dbReference>
<dbReference type="PROSITE" id="PS50005">
    <property type="entry name" value="TPR"/>
    <property type="match status" value="1"/>
</dbReference>
<evidence type="ECO:0000313" key="3">
    <source>
        <dbReference type="Proteomes" id="UP001210809"/>
    </source>
</evidence>
<evidence type="ECO:0000313" key="2">
    <source>
        <dbReference type="EMBL" id="MDB8002626.1"/>
    </source>
</evidence>
<feature type="repeat" description="TPR" evidence="1">
    <location>
        <begin position="156"/>
        <end position="189"/>
    </location>
</feature>
<dbReference type="Gene3D" id="1.25.40.10">
    <property type="entry name" value="Tetratricopeptide repeat domain"/>
    <property type="match status" value="2"/>
</dbReference>
<dbReference type="EMBL" id="JAQLXW010000001">
    <property type="protein sequence ID" value="MDB8002626.1"/>
    <property type="molecule type" value="Genomic_DNA"/>
</dbReference>
<dbReference type="Proteomes" id="UP001210809">
    <property type="component" value="Unassembled WGS sequence"/>
</dbReference>